<feature type="transmembrane region" description="Helical" evidence="1">
    <location>
        <begin position="95"/>
        <end position="122"/>
    </location>
</feature>
<dbReference type="PATRIC" id="fig|28087.4.peg.1320"/>
<dbReference type="RefSeq" id="WP_027272676.1">
    <property type="nucleotide sequence ID" value="NZ_CAAAJE010000039.1"/>
</dbReference>
<comment type="caution">
    <text evidence="2">The sequence shown here is derived from an EMBL/GenBank/DDBJ whole genome shotgun (WGS) entry which is preliminary data.</text>
</comment>
<evidence type="ECO:0000313" key="2">
    <source>
        <dbReference type="EMBL" id="KTD58631.1"/>
    </source>
</evidence>
<reference evidence="2 3" key="1">
    <citation type="submission" date="2015-11" db="EMBL/GenBank/DDBJ databases">
        <title>Genomic analysis of 38 Legionella species identifies large and diverse effector repertoires.</title>
        <authorList>
            <person name="Burstein D."/>
            <person name="Amaro F."/>
            <person name="Zusman T."/>
            <person name="Lifshitz Z."/>
            <person name="Cohen O."/>
            <person name="Gilbert J.A."/>
            <person name="Pupko T."/>
            <person name="Shuman H.A."/>
            <person name="Segal G."/>
        </authorList>
    </citation>
    <scope>NUCLEOTIDE SEQUENCE [LARGE SCALE GENOMIC DNA]</scope>
    <source>
        <strain evidence="2 3">Mt.St.Helens-4</strain>
    </source>
</reference>
<dbReference type="OrthoDB" id="5651340at2"/>
<keyword evidence="1" id="KW-0812">Transmembrane</keyword>
<evidence type="ECO:0000256" key="1">
    <source>
        <dbReference type="SAM" id="Phobius"/>
    </source>
</evidence>
<protein>
    <submittedName>
        <fullName evidence="2">Uncharacterized protein</fullName>
    </submittedName>
</protein>
<dbReference type="STRING" id="28087.Lsai_1238"/>
<dbReference type="Proteomes" id="UP000054621">
    <property type="component" value="Unassembled WGS sequence"/>
</dbReference>
<dbReference type="AlphaFoldDB" id="A0A0W0YP38"/>
<dbReference type="eggNOG" id="ENOG5031QP5">
    <property type="taxonomic scope" value="Bacteria"/>
</dbReference>
<accession>A0A0W0YP38</accession>
<gene>
    <name evidence="2" type="ORF">Lsai_1238</name>
</gene>
<keyword evidence="1" id="KW-0472">Membrane</keyword>
<proteinExistence type="predicted"/>
<dbReference type="EMBL" id="LNYV01000013">
    <property type="protein sequence ID" value="KTD58631.1"/>
    <property type="molecule type" value="Genomic_DNA"/>
</dbReference>
<name>A0A0W0YP38_9GAMM</name>
<organism evidence="2 3">
    <name type="scientific">Legionella sainthelensi</name>
    <dbReference type="NCBI Taxonomy" id="28087"/>
    <lineage>
        <taxon>Bacteria</taxon>
        <taxon>Pseudomonadati</taxon>
        <taxon>Pseudomonadota</taxon>
        <taxon>Gammaproteobacteria</taxon>
        <taxon>Legionellales</taxon>
        <taxon>Legionellaceae</taxon>
        <taxon>Legionella</taxon>
    </lineage>
</organism>
<keyword evidence="1" id="KW-1133">Transmembrane helix</keyword>
<sequence length="303" mass="33859">MASVFEFLGIKAQSVSTSVPVLGINTDPYKLQRESENYFVIPRTAQAANGNALAVEIKEGQSFLSTNSAHIEFLNKCIALFKDKSAQLHSTDQKILGSIAFGVVATALSFLPVVGFLGWIGWGATVYYINQRATAYTEYYESLTLLVGACNWSLGQGPGKRKDRSIEQLTKNETVRHMMATLYPVLTEAQVEHLIADDIEGIFAQELKDYDTKFQLGFNPHQFFSKKDDIIALSKKGAEFNRCIYGFNKGGFTDFFDAVVSVLPDLYKATLHGFQQLKYWWQGRIHSSENPEELRASEVGLTH</sequence>
<evidence type="ECO:0000313" key="3">
    <source>
        <dbReference type="Proteomes" id="UP000054621"/>
    </source>
</evidence>